<protein>
    <recommendedName>
        <fullName evidence="3">Copia protein</fullName>
    </recommendedName>
</protein>
<evidence type="ECO:0000313" key="2">
    <source>
        <dbReference type="Proteomes" id="UP000257109"/>
    </source>
</evidence>
<accession>A0A371FMW2</accession>
<evidence type="ECO:0000313" key="1">
    <source>
        <dbReference type="EMBL" id="RDX79510.1"/>
    </source>
</evidence>
<dbReference type="AlphaFoldDB" id="A0A371FMW2"/>
<dbReference type="Proteomes" id="UP000257109">
    <property type="component" value="Unassembled WGS sequence"/>
</dbReference>
<comment type="caution">
    <text evidence="1">The sequence shown here is derived from an EMBL/GenBank/DDBJ whole genome shotgun (WGS) entry which is preliminary data.</text>
</comment>
<sequence length="154" mass="18252">MAKMMLNDNSISKQFWVKVVNTTCYLHNKICIRPILKKIPYELQKSQHILFLSLDVNQGIGKLSHIIKSNRSLETLKIRFAKDNLQKPRTKLKNIYWVEFMKEELDQFRKNKVRKLKYEALSNGCENDFLNGIINEEVYVRRPPTFITDSKPCF</sequence>
<name>A0A371FMW2_MUCPR</name>
<keyword evidence="2" id="KW-1185">Reference proteome</keyword>
<evidence type="ECO:0008006" key="3">
    <source>
        <dbReference type="Google" id="ProtNLM"/>
    </source>
</evidence>
<organism evidence="1 2">
    <name type="scientific">Mucuna pruriens</name>
    <name type="common">Velvet bean</name>
    <name type="synonym">Dolichos pruriens</name>
    <dbReference type="NCBI Taxonomy" id="157652"/>
    <lineage>
        <taxon>Eukaryota</taxon>
        <taxon>Viridiplantae</taxon>
        <taxon>Streptophyta</taxon>
        <taxon>Embryophyta</taxon>
        <taxon>Tracheophyta</taxon>
        <taxon>Spermatophyta</taxon>
        <taxon>Magnoliopsida</taxon>
        <taxon>eudicotyledons</taxon>
        <taxon>Gunneridae</taxon>
        <taxon>Pentapetalae</taxon>
        <taxon>rosids</taxon>
        <taxon>fabids</taxon>
        <taxon>Fabales</taxon>
        <taxon>Fabaceae</taxon>
        <taxon>Papilionoideae</taxon>
        <taxon>50 kb inversion clade</taxon>
        <taxon>NPAAA clade</taxon>
        <taxon>indigoferoid/millettioid clade</taxon>
        <taxon>Phaseoleae</taxon>
        <taxon>Mucuna</taxon>
    </lineage>
</organism>
<reference evidence="1" key="1">
    <citation type="submission" date="2018-05" db="EMBL/GenBank/DDBJ databases">
        <title>Draft genome of Mucuna pruriens seed.</title>
        <authorList>
            <person name="Nnadi N.E."/>
            <person name="Vos R."/>
            <person name="Hasami M.H."/>
            <person name="Devisetty U.K."/>
            <person name="Aguiy J.C."/>
        </authorList>
    </citation>
    <scope>NUCLEOTIDE SEQUENCE [LARGE SCALE GENOMIC DNA]</scope>
    <source>
        <strain evidence="1">JCA_2017</strain>
    </source>
</reference>
<feature type="non-terminal residue" evidence="1">
    <location>
        <position position="1"/>
    </location>
</feature>
<dbReference type="EMBL" id="QJKJ01008521">
    <property type="protein sequence ID" value="RDX79510.1"/>
    <property type="molecule type" value="Genomic_DNA"/>
</dbReference>
<proteinExistence type="predicted"/>
<gene>
    <name evidence="1" type="ORF">CR513_40059</name>
</gene>